<dbReference type="PANTHER" id="PTHR10151:SF120">
    <property type="entry name" value="BIS(5'-ADENOSYL)-TRIPHOSPHATASE"/>
    <property type="match status" value="1"/>
</dbReference>
<dbReference type="InterPro" id="IPR017850">
    <property type="entry name" value="Alkaline_phosphatase_core_sf"/>
</dbReference>
<dbReference type="AlphaFoldDB" id="A0A4R3YLP6"/>
<dbReference type="Proteomes" id="UP000295645">
    <property type="component" value="Unassembled WGS sequence"/>
</dbReference>
<name>A0A4R3YLP6_9GAMM</name>
<protein>
    <submittedName>
        <fullName evidence="2">Type I phosphodiesterase/nucleotide pyrophosphatase</fullName>
    </submittedName>
</protein>
<dbReference type="GO" id="GO:0016787">
    <property type="term" value="F:hydrolase activity"/>
    <property type="evidence" value="ECO:0007669"/>
    <property type="project" value="UniProtKB-ARBA"/>
</dbReference>
<gene>
    <name evidence="2" type="ORF">EC912_10796</name>
</gene>
<dbReference type="InterPro" id="IPR002591">
    <property type="entry name" value="Phosphodiest/P_Trfase"/>
</dbReference>
<dbReference type="PANTHER" id="PTHR10151">
    <property type="entry name" value="ECTONUCLEOTIDE PYROPHOSPHATASE/PHOSPHODIESTERASE"/>
    <property type="match status" value="1"/>
</dbReference>
<keyword evidence="3" id="KW-1185">Reference proteome</keyword>
<dbReference type="EMBL" id="SMCS01000007">
    <property type="protein sequence ID" value="TCV92388.1"/>
    <property type="molecule type" value="Genomic_DNA"/>
</dbReference>
<dbReference type="Gene3D" id="3.40.720.10">
    <property type="entry name" value="Alkaline Phosphatase, subunit A"/>
    <property type="match status" value="2"/>
</dbReference>
<sequence>MANCPLSSLPMTSLRSLLVCFAVAVAAVSATAAVAAPARRVIVFVWDGMRPDAISEDDTPNLKALADRGVFFADNHATYPTFTMVNASSFATGSFPGTIGFFGNRFWAPGGKGLDAKGGAIDFASPVYTEDYAVLRALDEYYDHELLQVPNLLSRAQKAGLKTAVVGKSGPAFLQDYHEGGVILDENVALPLAFAKRLQKAGRPLPANAVNAYPSDRFSLEPDNDRPTAQAPAVMLKDGVSSDPTDGAGTPSTASNAYLMDTFLGYILPVEKPDVSFVWLRNPDATEHLYGVGSPNFHVALRAQDELLGKLEAKLRELGLDADTDLIVVSDHAHSNIAGPADLFPLRVVNDGRVAGIDADWGYSVSGAVRLADEMTRAGFAAFDGFGCIHAPVMSGIRADGTPLRPTRYDDDGRLCGKPGPYTTPSYKLPATLPKGAFVLAPNGGSEYLYQPEHDAALVLRAVRFLQSRQPFGAIFVDQRYGHIPGTLPLASVHLENRRSPDIIASYDYDAHAVVQGFRGTLYSSMSNERGMHGSFSPVDVHNTLIASGPHFRRGMRDELPSGNVDLAPTLANVLGVKLDRTDGRVLREALEGGEGRAVDAYRVSPADVRTDEATGLSMQRIDGSASPATTYRFTLKTKQLEDGGRKYIYFDEAKAERH</sequence>
<comment type="caution">
    <text evidence="2">The sequence shown here is derived from an EMBL/GenBank/DDBJ whole genome shotgun (WGS) entry which is preliminary data.</text>
</comment>
<proteinExistence type="predicted"/>
<dbReference type="Pfam" id="PF01663">
    <property type="entry name" value="Phosphodiest"/>
    <property type="match status" value="1"/>
</dbReference>
<reference evidence="2 3" key="1">
    <citation type="submission" date="2019-03" db="EMBL/GenBank/DDBJ databases">
        <title>Above-ground endophytic microbial communities from plants in different locations in the United States.</title>
        <authorList>
            <person name="Frank C."/>
        </authorList>
    </citation>
    <scope>NUCLEOTIDE SEQUENCE [LARGE SCALE GENOMIC DNA]</scope>
    <source>
        <strain evidence="2 3">LP_13_YM</strain>
    </source>
</reference>
<evidence type="ECO:0000313" key="3">
    <source>
        <dbReference type="Proteomes" id="UP000295645"/>
    </source>
</evidence>
<keyword evidence="1" id="KW-0732">Signal</keyword>
<evidence type="ECO:0000313" key="2">
    <source>
        <dbReference type="EMBL" id="TCV92388.1"/>
    </source>
</evidence>
<feature type="signal peptide" evidence="1">
    <location>
        <begin position="1"/>
        <end position="32"/>
    </location>
</feature>
<accession>A0A4R3YLP6</accession>
<dbReference type="SUPFAM" id="SSF53649">
    <property type="entry name" value="Alkaline phosphatase-like"/>
    <property type="match status" value="1"/>
</dbReference>
<dbReference type="GO" id="GO:0005773">
    <property type="term" value="C:vacuole"/>
    <property type="evidence" value="ECO:0007669"/>
    <property type="project" value="TreeGrafter"/>
</dbReference>
<organism evidence="2 3">
    <name type="scientific">Luteibacter rhizovicinus</name>
    <dbReference type="NCBI Taxonomy" id="242606"/>
    <lineage>
        <taxon>Bacteria</taxon>
        <taxon>Pseudomonadati</taxon>
        <taxon>Pseudomonadota</taxon>
        <taxon>Gammaproteobacteria</taxon>
        <taxon>Lysobacterales</taxon>
        <taxon>Rhodanobacteraceae</taxon>
        <taxon>Luteibacter</taxon>
    </lineage>
</organism>
<evidence type="ECO:0000256" key="1">
    <source>
        <dbReference type="SAM" id="SignalP"/>
    </source>
</evidence>
<feature type="chain" id="PRO_5020658062" evidence="1">
    <location>
        <begin position="33"/>
        <end position="659"/>
    </location>
</feature>